<protein>
    <recommendedName>
        <fullName evidence="1">RmlD-like substrate binding domain-containing protein</fullName>
    </recommendedName>
</protein>
<dbReference type="SUPFAM" id="SSF51735">
    <property type="entry name" value="NAD(P)-binding Rossmann-fold domains"/>
    <property type="match status" value="1"/>
</dbReference>
<evidence type="ECO:0000259" key="1">
    <source>
        <dbReference type="Pfam" id="PF04321"/>
    </source>
</evidence>
<dbReference type="EMBL" id="UOEU01000996">
    <property type="protein sequence ID" value="VAW43000.1"/>
    <property type="molecule type" value="Genomic_DNA"/>
</dbReference>
<dbReference type="InterPro" id="IPR036291">
    <property type="entry name" value="NAD(P)-bd_dom_sf"/>
</dbReference>
<dbReference type="AlphaFoldDB" id="A0A3B0VRC8"/>
<dbReference type="Pfam" id="PF04321">
    <property type="entry name" value="RmlD_sub_bind"/>
    <property type="match status" value="1"/>
</dbReference>
<dbReference type="InterPro" id="IPR029903">
    <property type="entry name" value="RmlD-like-bd"/>
</dbReference>
<dbReference type="Gene3D" id="3.40.50.720">
    <property type="entry name" value="NAD(P)-binding Rossmann-like Domain"/>
    <property type="match status" value="1"/>
</dbReference>
<gene>
    <name evidence="2" type="ORF">MNBD_CHLOROFLEXI01-4873</name>
</gene>
<feature type="domain" description="RmlD-like substrate binding" evidence="1">
    <location>
        <begin position="3"/>
        <end position="240"/>
    </location>
</feature>
<proteinExistence type="predicted"/>
<dbReference type="PROSITE" id="PS51257">
    <property type="entry name" value="PROKAR_LIPOPROTEIN"/>
    <property type="match status" value="1"/>
</dbReference>
<reference evidence="2" key="1">
    <citation type="submission" date="2018-06" db="EMBL/GenBank/DDBJ databases">
        <authorList>
            <person name="Zhirakovskaya E."/>
        </authorList>
    </citation>
    <scope>NUCLEOTIDE SEQUENCE</scope>
</reference>
<evidence type="ECO:0000313" key="2">
    <source>
        <dbReference type="EMBL" id="VAW43000.1"/>
    </source>
</evidence>
<organism evidence="2">
    <name type="scientific">hydrothermal vent metagenome</name>
    <dbReference type="NCBI Taxonomy" id="652676"/>
    <lineage>
        <taxon>unclassified sequences</taxon>
        <taxon>metagenomes</taxon>
        <taxon>ecological metagenomes</taxon>
    </lineage>
</organism>
<accession>A0A3B0VRC8</accession>
<name>A0A3B0VRC8_9ZZZZ</name>
<dbReference type="PANTHER" id="PTHR43242:SF1">
    <property type="entry name" value="NAD(P)-BINDING ROSSMANN-FOLD SUPERFAMILY PROTEIN"/>
    <property type="match status" value="1"/>
</dbReference>
<sequence length="287" mass="31443">MSRILITGGSSYLGQHLLPFVATACPHEDAGAVSHTVAYTYFQNNPLHAFQSYRLDIRDETAVRDLIFAFKPDVIIHLIGSNGQMVAAIRQGTGNVMWAAQEIEARLIHLSTDAIFAGDAAPYDETVQPDPITTYGRAKADAEAIVQQHLNSVIIRTSLIYGLQAMDHGTRWIAAALRKGEPVTLFSNQIRNPVWVNTLCAAILELMDHPFTGILNVAGNQVMSRAEFGLKMLDFWQVQPRDSLTIAPGIGSWPLNCELNLDLATAVLKTPLLGVEQVLEQTTSPLN</sequence>
<dbReference type="PANTHER" id="PTHR43242">
    <property type="entry name" value="NAD(P)-BINDING ROSSMANN-FOLD SUPERFAMILY PROTEIN"/>
    <property type="match status" value="1"/>
</dbReference>